<protein>
    <recommendedName>
        <fullName evidence="8">Major facilitator superfamily (MFS) profile domain-containing protein</fullName>
    </recommendedName>
</protein>
<dbReference type="Proteomes" id="UP000019141">
    <property type="component" value="Unassembled WGS sequence"/>
</dbReference>
<reference evidence="9 10" key="1">
    <citation type="journal article" date="2014" name="Nature">
        <title>An environmental bacterial taxon with a large and distinct metabolic repertoire.</title>
        <authorList>
            <person name="Wilson M.C."/>
            <person name="Mori T."/>
            <person name="Ruckert C."/>
            <person name="Uria A.R."/>
            <person name="Helf M.J."/>
            <person name="Takada K."/>
            <person name="Gernert C."/>
            <person name="Steffens U.A."/>
            <person name="Heycke N."/>
            <person name="Schmitt S."/>
            <person name="Rinke C."/>
            <person name="Helfrich E.J."/>
            <person name="Brachmann A.O."/>
            <person name="Gurgui C."/>
            <person name="Wakimoto T."/>
            <person name="Kracht M."/>
            <person name="Crusemann M."/>
            <person name="Hentschel U."/>
            <person name="Abe I."/>
            <person name="Matsunaga S."/>
            <person name="Kalinowski J."/>
            <person name="Takeyama H."/>
            <person name="Piel J."/>
        </authorList>
    </citation>
    <scope>NUCLEOTIDE SEQUENCE [LARGE SCALE GENOMIC DNA]</scope>
    <source>
        <strain evidence="10">TSY1</strain>
    </source>
</reference>
<dbReference type="GO" id="GO:0005886">
    <property type="term" value="C:plasma membrane"/>
    <property type="evidence" value="ECO:0007669"/>
    <property type="project" value="UniProtKB-SubCell"/>
</dbReference>
<evidence type="ECO:0000256" key="7">
    <source>
        <dbReference type="SAM" id="Phobius"/>
    </source>
</evidence>
<sequence length="310" mass="32839">VQVWHGYVTAVVTGIAWALSFPSRRALVHDLLGSSELTNAIALDTIGLNVSRMLGPALAGVLIDVAGVSGGFVVMTIGNVLGLLLVYLLEVPRRQREMQDRQSILKNLIEGFAYVRTEPIIMAIIWITLFINLLLFSYSTMVPIIARDILHVGPALIGALLAGEGLGALVGSMYIASAINLRYHGRIYVGGSLLALIGLLAFSLSSWYIVSFPIMMTLGLGTSGFATMQSAIVMLVAKADMRGRALGVVSLAIGGGPLGSLLVGAVAESISPVFAVRINALMGIIILALITLCIPSIMDRIRPQPLGIHQ</sequence>
<keyword evidence="6 7" id="KW-0472">Membrane</keyword>
<gene>
    <name evidence="9" type="ORF">ETSY1_04740</name>
</gene>
<feature type="domain" description="Major facilitator superfamily (MFS) profile" evidence="8">
    <location>
        <begin position="1"/>
        <end position="298"/>
    </location>
</feature>
<comment type="subcellular location">
    <subcellularLocation>
        <location evidence="1">Cell membrane</location>
        <topology evidence="1">Multi-pass membrane protein</topology>
    </subcellularLocation>
</comment>
<feature type="transmembrane region" description="Helical" evidence="7">
    <location>
        <begin position="57"/>
        <end position="89"/>
    </location>
</feature>
<dbReference type="SUPFAM" id="SSF103473">
    <property type="entry name" value="MFS general substrate transporter"/>
    <property type="match status" value="1"/>
</dbReference>
<feature type="transmembrane region" description="Helical" evidence="7">
    <location>
        <begin position="120"/>
        <end position="146"/>
    </location>
</feature>
<evidence type="ECO:0000256" key="3">
    <source>
        <dbReference type="ARBA" id="ARBA00022475"/>
    </source>
</evidence>
<keyword evidence="2" id="KW-0813">Transport</keyword>
<feature type="non-terminal residue" evidence="9">
    <location>
        <position position="1"/>
    </location>
</feature>
<evidence type="ECO:0000256" key="5">
    <source>
        <dbReference type="ARBA" id="ARBA00022989"/>
    </source>
</evidence>
<feature type="transmembrane region" description="Helical" evidence="7">
    <location>
        <begin position="152"/>
        <end position="175"/>
    </location>
</feature>
<dbReference type="PROSITE" id="PS50850">
    <property type="entry name" value="MFS"/>
    <property type="match status" value="1"/>
</dbReference>
<evidence type="ECO:0000256" key="2">
    <source>
        <dbReference type="ARBA" id="ARBA00022448"/>
    </source>
</evidence>
<accession>W4LVI6</accession>
<feature type="transmembrane region" description="Helical" evidence="7">
    <location>
        <begin position="248"/>
        <end position="267"/>
    </location>
</feature>
<dbReference type="HOGENOM" id="CLU_895746_0_0_7"/>
<dbReference type="AlphaFoldDB" id="W4LVI6"/>
<dbReference type="InterPro" id="IPR010290">
    <property type="entry name" value="TM_effector"/>
</dbReference>
<evidence type="ECO:0000256" key="4">
    <source>
        <dbReference type="ARBA" id="ARBA00022692"/>
    </source>
</evidence>
<dbReference type="Pfam" id="PF05977">
    <property type="entry name" value="MFS_3"/>
    <property type="match status" value="1"/>
</dbReference>
<keyword evidence="3" id="KW-1003">Cell membrane</keyword>
<feature type="transmembrane region" description="Helical" evidence="7">
    <location>
        <begin position="273"/>
        <end position="294"/>
    </location>
</feature>
<dbReference type="GO" id="GO:0022857">
    <property type="term" value="F:transmembrane transporter activity"/>
    <property type="evidence" value="ECO:0007669"/>
    <property type="project" value="InterPro"/>
</dbReference>
<evidence type="ECO:0000259" key="8">
    <source>
        <dbReference type="PROSITE" id="PS50850"/>
    </source>
</evidence>
<proteinExistence type="predicted"/>
<keyword evidence="4 7" id="KW-0812">Transmembrane</keyword>
<dbReference type="CDD" id="cd06173">
    <property type="entry name" value="MFS_MefA_like"/>
    <property type="match status" value="1"/>
</dbReference>
<keyword evidence="5 7" id="KW-1133">Transmembrane helix</keyword>
<dbReference type="EMBL" id="AZHW01000174">
    <property type="protein sequence ID" value="ETX02134.1"/>
    <property type="molecule type" value="Genomic_DNA"/>
</dbReference>
<evidence type="ECO:0000313" key="9">
    <source>
        <dbReference type="EMBL" id="ETX02134.1"/>
    </source>
</evidence>
<organism evidence="9 10">
    <name type="scientific">Entotheonella factor</name>
    <dbReference type="NCBI Taxonomy" id="1429438"/>
    <lineage>
        <taxon>Bacteria</taxon>
        <taxon>Pseudomonadati</taxon>
        <taxon>Nitrospinota/Tectimicrobiota group</taxon>
        <taxon>Candidatus Tectimicrobiota</taxon>
        <taxon>Candidatus Entotheonellia</taxon>
        <taxon>Candidatus Entotheonellales</taxon>
        <taxon>Candidatus Entotheonellaceae</taxon>
        <taxon>Candidatus Entotheonella</taxon>
    </lineage>
</organism>
<evidence type="ECO:0000256" key="6">
    <source>
        <dbReference type="ARBA" id="ARBA00023136"/>
    </source>
</evidence>
<evidence type="ECO:0000313" key="10">
    <source>
        <dbReference type="Proteomes" id="UP000019141"/>
    </source>
</evidence>
<dbReference type="PANTHER" id="PTHR23513">
    <property type="entry name" value="INTEGRAL MEMBRANE EFFLUX PROTEIN-RELATED"/>
    <property type="match status" value="1"/>
</dbReference>
<dbReference type="InterPro" id="IPR020846">
    <property type="entry name" value="MFS_dom"/>
</dbReference>
<comment type="caution">
    <text evidence="9">The sequence shown here is derived from an EMBL/GenBank/DDBJ whole genome shotgun (WGS) entry which is preliminary data.</text>
</comment>
<dbReference type="Gene3D" id="1.20.1250.20">
    <property type="entry name" value="MFS general substrate transporter like domains"/>
    <property type="match status" value="1"/>
</dbReference>
<dbReference type="PANTHER" id="PTHR23513:SF6">
    <property type="entry name" value="MAJOR FACILITATOR SUPERFAMILY ASSOCIATED DOMAIN-CONTAINING PROTEIN"/>
    <property type="match status" value="1"/>
</dbReference>
<name>W4LVI6_ENTF1</name>
<dbReference type="InterPro" id="IPR036259">
    <property type="entry name" value="MFS_trans_sf"/>
</dbReference>
<feature type="transmembrane region" description="Helical" evidence="7">
    <location>
        <begin position="187"/>
        <end position="208"/>
    </location>
</feature>
<keyword evidence="10" id="KW-1185">Reference proteome</keyword>
<evidence type="ECO:0000256" key="1">
    <source>
        <dbReference type="ARBA" id="ARBA00004651"/>
    </source>
</evidence>
<feature type="transmembrane region" description="Helical" evidence="7">
    <location>
        <begin position="214"/>
        <end position="236"/>
    </location>
</feature>